<feature type="transmembrane region" description="Helical" evidence="1">
    <location>
        <begin position="6"/>
        <end position="26"/>
    </location>
</feature>
<dbReference type="RefSeq" id="WP_046411355.1">
    <property type="nucleotide sequence ID" value="NZ_SSTI01000005.1"/>
</dbReference>
<organism evidence="2 3">
    <name type="scientific">Sphingomonas olei</name>
    <dbReference type="NCBI Taxonomy" id="1886787"/>
    <lineage>
        <taxon>Bacteria</taxon>
        <taxon>Pseudomonadati</taxon>
        <taxon>Pseudomonadota</taxon>
        <taxon>Alphaproteobacteria</taxon>
        <taxon>Sphingomonadales</taxon>
        <taxon>Sphingomonadaceae</taxon>
        <taxon>Sphingomonas</taxon>
    </lineage>
</organism>
<keyword evidence="1" id="KW-1133">Transmembrane helix</keyword>
<evidence type="ECO:0000313" key="3">
    <source>
        <dbReference type="Proteomes" id="UP000308038"/>
    </source>
</evidence>
<keyword evidence="1" id="KW-0472">Membrane</keyword>
<sequence>MNWQVPVMYAVALALAIVGTALLVALARPRTAGQVYAFRMVGIMALAGAAVLAMSATAMWQWSMEA</sequence>
<dbReference type="EMBL" id="SSTI01000005">
    <property type="protein sequence ID" value="THG40191.1"/>
    <property type="molecule type" value="Genomic_DNA"/>
</dbReference>
<gene>
    <name evidence="2" type="ORF">E5988_08410</name>
</gene>
<comment type="caution">
    <text evidence="2">The sequence shown here is derived from an EMBL/GenBank/DDBJ whole genome shotgun (WGS) entry which is preliminary data.</text>
</comment>
<keyword evidence="3" id="KW-1185">Reference proteome</keyword>
<dbReference type="Proteomes" id="UP000308038">
    <property type="component" value="Unassembled WGS sequence"/>
</dbReference>
<name>A0ABY2QID2_9SPHN</name>
<evidence type="ECO:0000313" key="2">
    <source>
        <dbReference type="EMBL" id="THG40191.1"/>
    </source>
</evidence>
<keyword evidence="1" id="KW-0812">Transmembrane</keyword>
<evidence type="ECO:0000256" key="1">
    <source>
        <dbReference type="SAM" id="Phobius"/>
    </source>
</evidence>
<protein>
    <submittedName>
        <fullName evidence="2">Uncharacterized protein</fullName>
    </submittedName>
</protein>
<accession>A0ABY2QID2</accession>
<feature type="transmembrane region" description="Helical" evidence="1">
    <location>
        <begin position="38"/>
        <end position="60"/>
    </location>
</feature>
<proteinExistence type="predicted"/>
<reference evidence="2 3" key="1">
    <citation type="submission" date="2019-04" db="EMBL/GenBank/DDBJ databases">
        <title>Microbes associate with the intestines of laboratory mice.</title>
        <authorList>
            <person name="Navarre W."/>
            <person name="Wong E."/>
            <person name="Huang K.C."/>
            <person name="Tropini C."/>
            <person name="Ng K."/>
            <person name="Yu B."/>
        </authorList>
    </citation>
    <scope>NUCLEOTIDE SEQUENCE [LARGE SCALE GENOMIC DNA]</scope>
    <source>
        <strain evidence="2 3">NM83_B4-11</strain>
    </source>
</reference>